<dbReference type="OrthoDB" id="9811798at2"/>
<evidence type="ECO:0000256" key="5">
    <source>
        <dbReference type="ARBA" id="ARBA00023002"/>
    </source>
</evidence>
<feature type="transmembrane region" description="Helical" evidence="8">
    <location>
        <begin position="339"/>
        <end position="360"/>
    </location>
</feature>
<feature type="transmembrane region" description="Helical" evidence="8">
    <location>
        <begin position="425"/>
        <end position="451"/>
    </location>
</feature>
<feature type="transmembrane region" description="Helical" evidence="8">
    <location>
        <begin position="381"/>
        <end position="405"/>
    </location>
</feature>
<dbReference type="GO" id="GO:0016829">
    <property type="term" value="F:lyase activity"/>
    <property type="evidence" value="ECO:0007669"/>
    <property type="project" value="UniProtKB-KW"/>
</dbReference>
<feature type="transmembrane region" description="Helical" evidence="8">
    <location>
        <begin position="109"/>
        <end position="126"/>
    </location>
</feature>
<evidence type="ECO:0000256" key="4">
    <source>
        <dbReference type="ARBA" id="ARBA00022989"/>
    </source>
</evidence>
<dbReference type="InterPro" id="IPR001750">
    <property type="entry name" value="ND/Mrp_TM"/>
</dbReference>
<feature type="transmembrane region" description="Helical" evidence="8">
    <location>
        <begin position="30"/>
        <end position="51"/>
    </location>
</feature>
<organism evidence="10 11">
    <name type="scientific">Magnetospirillum fulvum</name>
    <name type="common">Rhodospirillum fulvum</name>
    <dbReference type="NCBI Taxonomy" id="1082"/>
    <lineage>
        <taxon>Bacteria</taxon>
        <taxon>Pseudomonadati</taxon>
        <taxon>Pseudomonadota</taxon>
        <taxon>Alphaproteobacteria</taxon>
        <taxon>Rhodospirillales</taxon>
        <taxon>Rhodospirillaceae</taxon>
        <taxon>Magnetospirillum</taxon>
    </lineage>
</organism>
<reference evidence="11" key="1">
    <citation type="submission" date="2016-10" db="EMBL/GenBank/DDBJ databases">
        <authorList>
            <person name="Varghese N."/>
            <person name="Submissions S."/>
        </authorList>
    </citation>
    <scope>NUCLEOTIDE SEQUENCE [LARGE SCALE GENOMIC DNA]</scope>
    <source>
        <strain evidence="11">DSM 13234</strain>
    </source>
</reference>
<feature type="transmembrane region" description="Helical" evidence="8">
    <location>
        <begin position="528"/>
        <end position="548"/>
    </location>
</feature>
<feature type="transmembrane region" description="Helical" evidence="8">
    <location>
        <begin position="161"/>
        <end position="191"/>
    </location>
</feature>
<evidence type="ECO:0000313" key="11">
    <source>
        <dbReference type="Proteomes" id="UP000182983"/>
    </source>
</evidence>
<keyword evidence="3 7" id="KW-0812">Transmembrane</keyword>
<evidence type="ECO:0000256" key="3">
    <source>
        <dbReference type="ARBA" id="ARBA00022692"/>
    </source>
</evidence>
<feature type="domain" description="NADH:quinone oxidoreductase/Mrp antiporter transmembrane" evidence="9">
    <location>
        <begin position="126"/>
        <end position="410"/>
    </location>
</feature>
<gene>
    <name evidence="10" type="ORF">SAMN04244559_02497</name>
</gene>
<dbReference type="AlphaFoldDB" id="A0A1H6IBT1"/>
<dbReference type="EMBL" id="FNWO01000010">
    <property type="protein sequence ID" value="SEH46733.1"/>
    <property type="molecule type" value="Genomic_DNA"/>
</dbReference>
<dbReference type="PANTHER" id="PTHR42682:SF3">
    <property type="entry name" value="FORMATE HYDROGENLYASE SUBUNIT 3-RELATED"/>
    <property type="match status" value="1"/>
</dbReference>
<dbReference type="GO" id="GO:0005886">
    <property type="term" value="C:plasma membrane"/>
    <property type="evidence" value="ECO:0007669"/>
    <property type="project" value="UniProtKB-SubCell"/>
</dbReference>
<evidence type="ECO:0000256" key="1">
    <source>
        <dbReference type="ARBA" id="ARBA00004651"/>
    </source>
</evidence>
<feature type="transmembrane region" description="Helical" evidence="8">
    <location>
        <begin position="297"/>
        <end position="319"/>
    </location>
</feature>
<evidence type="ECO:0000256" key="8">
    <source>
        <dbReference type="SAM" id="Phobius"/>
    </source>
</evidence>
<evidence type="ECO:0000256" key="7">
    <source>
        <dbReference type="RuleBase" id="RU000320"/>
    </source>
</evidence>
<protein>
    <submittedName>
        <fullName evidence="10">Formate hydrogenlyase subunit 3/Multisubunit Na+/H+ antiporter, MnhD subunit</fullName>
    </submittedName>
</protein>
<keyword evidence="6 8" id="KW-0472">Membrane</keyword>
<evidence type="ECO:0000259" key="9">
    <source>
        <dbReference type="Pfam" id="PF00361"/>
    </source>
</evidence>
<dbReference type="PANTHER" id="PTHR42682">
    <property type="entry name" value="HYDROGENASE-4 COMPONENT F"/>
    <property type="match status" value="1"/>
</dbReference>
<feature type="transmembrane region" description="Helical" evidence="8">
    <location>
        <begin position="203"/>
        <end position="226"/>
    </location>
</feature>
<dbReference type="NCBIfam" id="NF005086">
    <property type="entry name" value="PRK06521.1"/>
    <property type="match status" value="1"/>
</dbReference>
<proteinExistence type="predicted"/>
<name>A0A1H6IBT1_MAGFU</name>
<dbReference type="RefSeq" id="WP_074769047.1">
    <property type="nucleotide sequence ID" value="NZ_FNWO01000010.1"/>
</dbReference>
<keyword evidence="5" id="KW-0560">Oxidoreductase</keyword>
<keyword evidence="11" id="KW-1185">Reference proteome</keyword>
<dbReference type="PRINTS" id="PR01434">
    <property type="entry name" value="NADHDHGNASE5"/>
</dbReference>
<evidence type="ECO:0000313" key="10">
    <source>
        <dbReference type="EMBL" id="SEH46733.1"/>
    </source>
</evidence>
<evidence type="ECO:0000256" key="2">
    <source>
        <dbReference type="ARBA" id="ARBA00022475"/>
    </source>
</evidence>
<sequence length="671" mass="71041">MLIAASLAALVLLAVVGVVAGGREITHRLVHAGCAVASIALLIGGLTHLGAGPGGSPAIVLPLGLPWMAAHFRLDNLSALFMVVVDLAAAAASIYGIGYCRHLPQVRRVTPFFPLFLFGMNAVLLADDAFMFLVSWEFMSLASWLMVLSDHKSAENRHAAVIYLVMAAFGTFCLLTSFGLMAGAGGAYTFAAMRQAELAAVPAFLVVLMAVLGAGSKAGLVPLHVWLPLAHPAAPSHVSALMSGVMTKVALYGLIRILFDLHGEVPWEWGAALMVIGGVSAVLGVLYALFQDDLKRLLAYSTVENVGVAVIGLGLGIAFKDAGEPALAALALVGGLYHIVNHSIFKTLLFLAAGAVISATGERRLSGLGGLLNRMPWTGTAALIGAAAISALPPLNGFVSEWLILQALFKGPGLPHWAMKFGVPVVGAMLALAGALAATCFVRAYGIVFLGRPRSLAAAQADLHPTPASMRWTMAVLALLCILLGALPVTVTDALSAVVQPMTGMHFAVSADLGWPWLSPVSSTRGSYSGTMLVMVGTALFAIAVVLAHGLGTRRVRRADAWDCGHREDIPETQYTGQSFSQPLRRVFGGSVFLARETVEMPEPGERSPARLSVRMIDPVWVGLYDPIVRAINFIADRVNRMQFLTVRGYLLMMFSTLVFMLLVVAWRQQP</sequence>
<feature type="transmembrane region" description="Helical" evidence="8">
    <location>
        <begin position="80"/>
        <end position="97"/>
    </location>
</feature>
<comment type="subcellular location">
    <subcellularLocation>
        <location evidence="1">Cell membrane</location>
        <topology evidence="1">Multi-pass membrane protein</topology>
    </subcellularLocation>
    <subcellularLocation>
        <location evidence="7">Membrane</location>
        <topology evidence="7">Multi-pass membrane protein</topology>
    </subcellularLocation>
</comment>
<accession>A0A1H6IBT1</accession>
<feature type="transmembrane region" description="Helical" evidence="8">
    <location>
        <begin position="650"/>
        <end position="667"/>
    </location>
</feature>
<dbReference type="GO" id="GO:0016491">
    <property type="term" value="F:oxidoreductase activity"/>
    <property type="evidence" value="ECO:0007669"/>
    <property type="project" value="UniProtKB-KW"/>
</dbReference>
<feature type="transmembrane region" description="Helical" evidence="8">
    <location>
        <begin position="472"/>
        <end position="491"/>
    </location>
</feature>
<keyword evidence="10" id="KW-0456">Lyase</keyword>
<keyword evidence="2" id="KW-1003">Cell membrane</keyword>
<feature type="transmembrane region" description="Helical" evidence="8">
    <location>
        <begin position="271"/>
        <end position="290"/>
    </location>
</feature>
<dbReference type="Pfam" id="PF00361">
    <property type="entry name" value="Proton_antipo_M"/>
    <property type="match status" value="1"/>
</dbReference>
<evidence type="ECO:0000256" key="6">
    <source>
        <dbReference type="ARBA" id="ARBA00023136"/>
    </source>
</evidence>
<dbReference type="Proteomes" id="UP000182983">
    <property type="component" value="Unassembled WGS sequence"/>
</dbReference>
<keyword evidence="4 8" id="KW-1133">Transmembrane helix</keyword>
<dbReference type="InterPro" id="IPR052175">
    <property type="entry name" value="ComplexI-like_HydComp"/>
</dbReference>